<dbReference type="Proteomes" id="UP000292781">
    <property type="component" value="Unassembled WGS sequence"/>
</dbReference>
<dbReference type="EMBL" id="SJFN01000004">
    <property type="protein sequence ID" value="TBW40332.1"/>
    <property type="molecule type" value="Genomic_DNA"/>
</dbReference>
<dbReference type="PROSITE" id="PS00198">
    <property type="entry name" value="4FE4S_FER_1"/>
    <property type="match status" value="1"/>
</dbReference>
<dbReference type="GO" id="GO:0046872">
    <property type="term" value="F:metal ion binding"/>
    <property type="evidence" value="ECO:0007669"/>
    <property type="project" value="UniProtKB-KW"/>
</dbReference>
<feature type="domain" description="4Fe-4S ferredoxin-type" evidence="6">
    <location>
        <begin position="2"/>
        <end position="34"/>
    </location>
</feature>
<feature type="domain" description="4Fe-4S ferredoxin-type" evidence="6">
    <location>
        <begin position="137"/>
        <end position="169"/>
    </location>
</feature>
<keyword evidence="3" id="KW-0677">Repeat</keyword>
<protein>
    <submittedName>
        <fullName evidence="7">4Fe-4S dicluster domain-containing protein</fullName>
    </submittedName>
</protein>
<evidence type="ECO:0000256" key="1">
    <source>
        <dbReference type="ARBA" id="ARBA00022485"/>
    </source>
</evidence>
<dbReference type="GO" id="GO:0051539">
    <property type="term" value="F:4 iron, 4 sulfur cluster binding"/>
    <property type="evidence" value="ECO:0007669"/>
    <property type="project" value="UniProtKB-KW"/>
</dbReference>
<keyword evidence="2" id="KW-0479">Metal-binding</keyword>
<dbReference type="Pfam" id="PF12800">
    <property type="entry name" value="Fer4_4"/>
    <property type="match status" value="1"/>
</dbReference>
<dbReference type="Pfam" id="PF00037">
    <property type="entry name" value="Fer4"/>
    <property type="match status" value="1"/>
</dbReference>
<comment type="caution">
    <text evidence="7">The sequence shown here is derived from an EMBL/GenBank/DDBJ whole genome shotgun (WGS) entry which is preliminary data.</text>
</comment>
<dbReference type="InterPro" id="IPR050294">
    <property type="entry name" value="RnfB_subfamily"/>
</dbReference>
<organism evidence="7 8">
    <name type="scientific">Siculibacillus lacustris</name>
    <dbReference type="NCBI Taxonomy" id="1549641"/>
    <lineage>
        <taxon>Bacteria</taxon>
        <taxon>Pseudomonadati</taxon>
        <taxon>Pseudomonadota</taxon>
        <taxon>Alphaproteobacteria</taxon>
        <taxon>Hyphomicrobiales</taxon>
        <taxon>Ancalomicrobiaceae</taxon>
        <taxon>Siculibacillus</taxon>
    </lineage>
</organism>
<dbReference type="PANTHER" id="PTHR42859">
    <property type="entry name" value="OXIDOREDUCTASE"/>
    <property type="match status" value="1"/>
</dbReference>
<dbReference type="Gene3D" id="3.30.70.20">
    <property type="match status" value="2"/>
</dbReference>
<name>A0A4Q9VVP4_9HYPH</name>
<evidence type="ECO:0000313" key="7">
    <source>
        <dbReference type="EMBL" id="TBW40332.1"/>
    </source>
</evidence>
<sequence>MNRFIVAEPAKCIGCRTCEIACALAHGASAAPADAGAGYLATGVAGLTGKAFEPRLKVIKTLNVSTPVTCRHCEDAPCANACPNGAISTRDHTIQVDQSRCIGCKTCMIACPFGAMDVVSYPQIREFAGVAIADGVKAAAHKCDLCLGKSGGPACISVCPTDALHVMTEASAAETRALRQLRAALDTPRVEAVA</sequence>
<keyword evidence="1" id="KW-0004">4Fe-4S</keyword>
<dbReference type="RefSeq" id="WP_131306400.1">
    <property type="nucleotide sequence ID" value="NZ_SJFN01000004.1"/>
</dbReference>
<keyword evidence="4" id="KW-0408">Iron</keyword>
<dbReference type="PROSITE" id="PS51379">
    <property type="entry name" value="4FE4S_FER_2"/>
    <property type="match status" value="3"/>
</dbReference>
<dbReference type="PANTHER" id="PTHR42859:SF17">
    <property type="entry name" value="ELECTRON TRANSPORT PROTEIN HYDN-RELATED"/>
    <property type="match status" value="1"/>
</dbReference>
<keyword evidence="8" id="KW-1185">Reference proteome</keyword>
<evidence type="ECO:0000259" key="6">
    <source>
        <dbReference type="PROSITE" id="PS51379"/>
    </source>
</evidence>
<keyword evidence="5" id="KW-0411">Iron-sulfur</keyword>
<dbReference type="InterPro" id="IPR017900">
    <property type="entry name" value="4Fe4S_Fe_S_CS"/>
</dbReference>
<evidence type="ECO:0000313" key="8">
    <source>
        <dbReference type="Proteomes" id="UP000292781"/>
    </source>
</evidence>
<evidence type="ECO:0000256" key="4">
    <source>
        <dbReference type="ARBA" id="ARBA00023004"/>
    </source>
</evidence>
<dbReference type="SUPFAM" id="SSF54862">
    <property type="entry name" value="4Fe-4S ferredoxins"/>
    <property type="match status" value="1"/>
</dbReference>
<dbReference type="CDD" id="cd10554">
    <property type="entry name" value="HycB_like"/>
    <property type="match status" value="1"/>
</dbReference>
<dbReference type="InterPro" id="IPR017896">
    <property type="entry name" value="4Fe4S_Fe-S-bd"/>
</dbReference>
<gene>
    <name evidence="7" type="ORF">EYW49_03885</name>
</gene>
<reference evidence="7 8" key="1">
    <citation type="submission" date="2019-02" db="EMBL/GenBank/DDBJ databases">
        <title>Siculibacillus lacustris gen. nov., sp. nov., a new rosette-forming bacterium isolated from a freshwater crater lake (Lake St. Ana, Romania).</title>
        <authorList>
            <person name="Felfoldi T."/>
            <person name="Marton Z."/>
            <person name="Szabo A."/>
            <person name="Mentes A."/>
            <person name="Boka K."/>
            <person name="Marialigeti K."/>
            <person name="Mathe I."/>
            <person name="Koncz M."/>
            <person name="Schumann P."/>
            <person name="Toth E."/>
        </authorList>
    </citation>
    <scope>NUCLEOTIDE SEQUENCE [LARGE SCALE GENOMIC DNA]</scope>
    <source>
        <strain evidence="7 8">SA-279</strain>
    </source>
</reference>
<feature type="domain" description="4Fe-4S ferredoxin-type" evidence="6">
    <location>
        <begin position="92"/>
        <end position="121"/>
    </location>
</feature>
<proteinExistence type="predicted"/>
<evidence type="ECO:0000256" key="3">
    <source>
        <dbReference type="ARBA" id="ARBA00022737"/>
    </source>
</evidence>
<dbReference type="AlphaFoldDB" id="A0A4Q9VVP4"/>
<accession>A0A4Q9VVP4</accession>
<evidence type="ECO:0000256" key="5">
    <source>
        <dbReference type="ARBA" id="ARBA00023014"/>
    </source>
</evidence>
<dbReference type="OrthoDB" id="9779457at2"/>
<evidence type="ECO:0000256" key="2">
    <source>
        <dbReference type="ARBA" id="ARBA00022723"/>
    </source>
</evidence>